<reference evidence="3" key="2">
    <citation type="submission" date="2016-06" db="EMBL/GenBank/DDBJ databases">
        <title>The genome of a short-lived fish provides insights into sex chromosome evolution and the genetic control of aging.</title>
        <authorList>
            <person name="Reichwald K."/>
            <person name="Felder M."/>
            <person name="Petzold A."/>
            <person name="Koch P."/>
            <person name="Groth M."/>
            <person name="Platzer M."/>
        </authorList>
    </citation>
    <scope>NUCLEOTIDE SEQUENCE</scope>
    <source>
        <tissue evidence="3">Brain</tissue>
    </source>
</reference>
<protein>
    <recommendedName>
        <fullName evidence="2">P2X purinoreceptor 7 intracellular domain-containing protein</fullName>
    </recommendedName>
</protein>
<organism evidence="3">
    <name type="scientific">Iconisemion striatum</name>
    <dbReference type="NCBI Taxonomy" id="60296"/>
    <lineage>
        <taxon>Eukaryota</taxon>
        <taxon>Metazoa</taxon>
        <taxon>Chordata</taxon>
        <taxon>Craniata</taxon>
        <taxon>Vertebrata</taxon>
        <taxon>Euteleostomi</taxon>
        <taxon>Actinopterygii</taxon>
        <taxon>Neopterygii</taxon>
        <taxon>Teleostei</taxon>
        <taxon>Neoteleostei</taxon>
        <taxon>Acanthomorphata</taxon>
        <taxon>Ovalentaria</taxon>
        <taxon>Atherinomorphae</taxon>
        <taxon>Cyprinodontiformes</taxon>
        <taxon>Nothobranchiidae</taxon>
        <taxon>Iconisemion</taxon>
    </lineage>
</organism>
<dbReference type="PANTHER" id="PTHR36981:SF3">
    <property type="entry name" value="UBIQUITIN-LIKE PROTEASE FAMILY PROFILE DOMAIN-CONTAINING PROTEIN"/>
    <property type="match status" value="1"/>
</dbReference>
<accession>A0A1A7Y5Z7</accession>
<dbReference type="AlphaFoldDB" id="A0A1A7Y5Z7"/>
<feature type="compositionally biased region" description="Basic and acidic residues" evidence="1">
    <location>
        <begin position="44"/>
        <end position="58"/>
    </location>
</feature>
<feature type="region of interest" description="Disordered" evidence="1">
    <location>
        <begin position="1"/>
        <end position="103"/>
    </location>
</feature>
<gene>
    <name evidence="3" type="primary">Nfu_g_1_003385</name>
</gene>
<evidence type="ECO:0000259" key="2">
    <source>
        <dbReference type="Pfam" id="PF20478"/>
    </source>
</evidence>
<feature type="domain" description="P2X purinoreceptor 7 intracellular" evidence="2">
    <location>
        <begin position="163"/>
        <end position="286"/>
    </location>
</feature>
<dbReference type="Pfam" id="PF20478">
    <property type="entry name" value="P2RX7_C"/>
    <property type="match status" value="1"/>
</dbReference>
<name>A0A1A7Y5Z7_9TELE</name>
<proteinExistence type="predicted"/>
<evidence type="ECO:0000256" key="1">
    <source>
        <dbReference type="SAM" id="MobiDB-lite"/>
    </source>
</evidence>
<sequence length="290" mass="32861">MSSDESYRPDDGDRSSSNSGSEAEGRWRAEESEQPTMDTSMGEPEARRHATRGRGERGRGRRGRSGRAAGRGGRGRAANTGDISRPAGRRGTARSGRWRMQQNAEAQRVSAMLEERRLETEELLQTLTLEEYRDLGRELFAREPGLVFDALRMNQARNSAPPPAGLLGIPPWCTCGNCRDMPTLLERKCCGQEPNHCVCQLPHFSLFCLDEGNLRIHRRYREDLMVVRPAREPGDDNREYRYAAYRHFIFWQHGALGRGNRLVIPSCCVCAIRDRYPDPYGQYTGFVPGR</sequence>
<dbReference type="PANTHER" id="PTHR36981">
    <property type="entry name" value="ZGC:195170"/>
    <property type="match status" value="1"/>
</dbReference>
<dbReference type="InterPro" id="IPR046815">
    <property type="entry name" value="P2RX7_C"/>
</dbReference>
<evidence type="ECO:0000313" key="3">
    <source>
        <dbReference type="EMBL" id="SBP25519.1"/>
    </source>
</evidence>
<reference evidence="3" key="1">
    <citation type="submission" date="2016-05" db="EMBL/GenBank/DDBJ databases">
        <authorList>
            <person name="Lavstsen T."/>
            <person name="Jespersen J.S."/>
        </authorList>
    </citation>
    <scope>NUCLEOTIDE SEQUENCE</scope>
    <source>
        <tissue evidence="3">Brain</tissue>
    </source>
</reference>
<feature type="compositionally biased region" description="Basic and acidic residues" evidence="1">
    <location>
        <begin position="1"/>
        <end position="14"/>
    </location>
</feature>
<dbReference type="EMBL" id="HADX01003287">
    <property type="protein sequence ID" value="SBP25519.1"/>
    <property type="molecule type" value="Transcribed_RNA"/>
</dbReference>